<evidence type="ECO:0000259" key="3">
    <source>
        <dbReference type="Pfam" id="PF25075"/>
    </source>
</evidence>
<dbReference type="InterPro" id="IPR002017">
    <property type="entry name" value="Spectrin_repeat"/>
</dbReference>
<dbReference type="SMART" id="SM00150">
    <property type="entry name" value="SPEC"/>
    <property type="match status" value="2"/>
</dbReference>
<dbReference type="EMBL" id="MRZV01000044">
    <property type="protein sequence ID" value="PIK60931.1"/>
    <property type="molecule type" value="Genomic_DNA"/>
</dbReference>
<dbReference type="Proteomes" id="UP000230750">
    <property type="component" value="Unassembled WGS sequence"/>
</dbReference>
<reference evidence="4 5" key="1">
    <citation type="journal article" date="2017" name="PLoS Biol.">
        <title>The sea cucumber genome provides insights into morphological evolution and visceral regeneration.</title>
        <authorList>
            <person name="Zhang X."/>
            <person name="Sun L."/>
            <person name="Yuan J."/>
            <person name="Sun Y."/>
            <person name="Gao Y."/>
            <person name="Zhang L."/>
            <person name="Li S."/>
            <person name="Dai H."/>
            <person name="Hamel J.F."/>
            <person name="Liu C."/>
            <person name="Yu Y."/>
            <person name="Liu S."/>
            <person name="Lin W."/>
            <person name="Guo K."/>
            <person name="Jin S."/>
            <person name="Xu P."/>
            <person name="Storey K.B."/>
            <person name="Huan P."/>
            <person name="Zhang T."/>
            <person name="Zhou Y."/>
            <person name="Zhang J."/>
            <person name="Lin C."/>
            <person name="Li X."/>
            <person name="Xing L."/>
            <person name="Huo D."/>
            <person name="Sun M."/>
            <person name="Wang L."/>
            <person name="Mercier A."/>
            <person name="Li F."/>
            <person name="Yang H."/>
            <person name="Xiang J."/>
        </authorList>
    </citation>
    <scope>NUCLEOTIDE SEQUENCE [LARGE SCALE GENOMIC DNA]</scope>
    <source>
        <strain evidence="4">Shaxun</strain>
        <tissue evidence="4">Muscle</tissue>
    </source>
</reference>
<dbReference type="GO" id="GO:0005737">
    <property type="term" value="C:cytoplasm"/>
    <property type="evidence" value="ECO:0007669"/>
    <property type="project" value="TreeGrafter"/>
</dbReference>
<dbReference type="PANTHER" id="PTHR22826:SF106">
    <property type="entry name" value="TRIO, ISOFORM A"/>
    <property type="match status" value="1"/>
</dbReference>
<evidence type="ECO:0000256" key="1">
    <source>
        <dbReference type="ARBA" id="ARBA00022658"/>
    </source>
</evidence>
<keyword evidence="1" id="KW-0344">Guanine-nucleotide releasing factor</keyword>
<gene>
    <name evidence="4" type="ORF">BSL78_02105</name>
</gene>
<keyword evidence="5" id="KW-1185">Reference proteome</keyword>
<evidence type="ECO:0000313" key="4">
    <source>
        <dbReference type="EMBL" id="PIK60931.1"/>
    </source>
</evidence>
<comment type="caution">
    <text evidence="4">The sequence shown here is derived from an EMBL/GenBank/DDBJ whole genome shotgun (WGS) entry which is preliminary data.</text>
</comment>
<dbReference type="PANTHER" id="PTHR22826">
    <property type="entry name" value="RHO GUANINE EXCHANGE FACTOR-RELATED"/>
    <property type="match status" value="1"/>
</dbReference>
<evidence type="ECO:0000313" key="5">
    <source>
        <dbReference type="Proteomes" id="UP000230750"/>
    </source>
</evidence>
<organism evidence="4 5">
    <name type="scientific">Stichopus japonicus</name>
    <name type="common">Sea cucumber</name>
    <dbReference type="NCBI Taxonomy" id="307972"/>
    <lineage>
        <taxon>Eukaryota</taxon>
        <taxon>Metazoa</taxon>
        <taxon>Echinodermata</taxon>
        <taxon>Eleutherozoa</taxon>
        <taxon>Echinozoa</taxon>
        <taxon>Holothuroidea</taxon>
        <taxon>Aspidochirotacea</taxon>
        <taxon>Aspidochirotida</taxon>
        <taxon>Stichopodidae</taxon>
        <taxon>Apostichopus</taxon>
    </lineage>
</organism>
<dbReference type="CDD" id="cd00176">
    <property type="entry name" value="SPEC"/>
    <property type="match status" value="1"/>
</dbReference>
<dbReference type="STRING" id="307972.A0A2G8LKZ8"/>
<dbReference type="AlphaFoldDB" id="A0A2G8LKZ8"/>
<feature type="domain" description="DUF7799" evidence="3">
    <location>
        <begin position="92"/>
        <end position="198"/>
    </location>
</feature>
<dbReference type="GO" id="GO:0019898">
    <property type="term" value="C:extrinsic component of membrane"/>
    <property type="evidence" value="ECO:0007669"/>
    <property type="project" value="TreeGrafter"/>
</dbReference>
<dbReference type="Pfam" id="PF00435">
    <property type="entry name" value="Spectrin"/>
    <property type="match status" value="2"/>
</dbReference>
<dbReference type="InterPro" id="IPR056701">
    <property type="entry name" value="DUF7799"/>
</dbReference>
<proteinExistence type="predicted"/>
<dbReference type="InterPro" id="IPR018159">
    <property type="entry name" value="Spectrin/alpha-actinin"/>
</dbReference>
<dbReference type="SUPFAM" id="SSF46966">
    <property type="entry name" value="Spectrin repeat"/>
    <property type="match status" value="3"/>
</dbReference>
<dbReference type="OrthoDB" id="9333799at2759"/>
<protein>
    <recommendedName>
        <fullName evidence="3">DUF7799 domain-containing protein</fullName>
    </recommendedName>
</protein>
<evidence type="ECO:0000256" key="2">
    <source>
        <dbReference type="SAM" id="MobiDB-lite"/>
    </source>
</evidence>
<feature type="compositionally biased region" description="Basic and acidic residues" evidence="2">
    <location>
        <begin position="261"/>
        <end position="287"/>
    </location>
</feature>
<feature type="region of interest" description="Disordered" evidence="2">
    <location>
        <begin position="261"/>
        <end position="293"/>
    </location>
</feature>
<dbReference type="InterPro" id="IPR051336">
    <property type="entry name" value="RhoGEF_Guanine_NuclExch_SF"/>
</dbReference>
<name>A0A2G8LKZ8_STIJA</name>
<dbReference type="GO" id="GO:0005085">
    <property type="term" value="F:guanyl-nucleotide exchange factor activity"/>
    <property type="evidence" value="ECO:0007669"/>
    <property type="project" value="UniProtKB-KW"/>
</dbReference>
<dbReference type="Gene3D" id="1.20.58.60">
    <property type="match status" value="2"/>
</dbReference>
<accession>A0A2G8LKZ8</accession>
<sequence length="293" mass="33317">MKPKLTEVGKTLEEAERYQQEHEEMVRKIAAKQPEIAALLSQADFNISTQQFYNDVYEAMAHSLGEAWRDLNRLLEKRKQLLDDAVNFHKNIKDVTEQMDSAAAQFKDPRIPSTPAEVDKLLQEHEDLNQDLLSKSIAVVTEGQSLLEKIKELGENAPKEETQVTLAACGGIQKAVEELMQRRKMLEDLLSQKRKRLNQFATVAELDQELNKGCSDSNMKCKMFSLSRSLIGLRGKENYLQRKDIGSDPGATEALMKEHDQVENAAKKVRESVDRVLSESEQLEHSDPQPQRN</sequence>
<dbReference type="Pfam" id="PF25075">
    <property type="entry name" value="DUF7799"/>
    <property type="match status" value="1"/>
</dbReference>